<dbReference type="EMBL" id="CP124756">
    <property type="protein sequence ID" value="WGZ93162.1"/>
    <property type="molecule type" value="Genomic_DNA"/>
</dbReference>
<sequence length="178" mass="19515">MIKRYTDHSANERTYLAWIRTAIAVMTFGFLIEKFDLFLSYLSKVMGATETLHSSRTVELVGIGLFLIGILIIVTATARFFQYKCMIEAEEPYTYGVKRTNLLLSALMIVVAGFLLVYIAHSLFASPAPKPQATPVAAPAPVAPPPAPQQTAEPAAAEGKPASKAHDKTNNKHHDQKQ</sequence>
<keyword evidence="3 7" id="KW-0812">Transmembrane</keyword>
<feature type="compositionally biased region" description="Low complexity" evidence="6">
    <location>
        <begin position="149"/>
        <end position="158"/>
    </location>
</feature>
<feature type="domain" description="DUF202" evidence="8">
    <location>
        <begin position="7"/>
        <end position="83"/>
    </location>
</feature>
<reference evidence="9" key="1">
    <citation type="journal article" date="2023" name="Int. J. Mol. Sci.">
        <title>Metagenomics Revealed a New Genus 'Candidatus Thiocaldithrix dubininis' gen. nov., sp. nov. and a New Species 'Candidatus Thiothrix putei' sp. nov. in the Family Thiotrichaceae, Some Members of Which Have Traits of Both Na+- and H+-Motive Energetics.</title>
        <authorList>
            <person name="Ravin N.V."/>
            <person name="Muntyan M.S."/>
            <person name="Smolyakov D.D."/>
            <person name="Rudenko T.S."/>
            <person name="Beletsky A.V."/>
            <person name="Mardanov A.V."/>
            <person name="Grabovich M.Y."/>
        </authorList>
    </citation>
    <scope>NUCLEOTIDE SEQUENCE</scope>
    <source>
        <strain evidence="9">GKL-02</strain>
    </source>
</reference>
<accession>A0AA95H978</accession>
<evidence type="ECO:0000256" key="1">
    <source>
        <dbReference type="ARBA" id="ARBA00004651"/>
    </source>
</evidence>
<dbReference type="GO" id="GO:0005886">
    <property type="term" value="C:plasma membrane"/>
    <property type="evidence" value="ECO:0007669"/>
    <property type="project" value="UniProtKB-SubCell"/>
</dbReference>
<feature type="transmembrane region" description="Helical" evidence="7">
    <location>
        <begin position="102"/>
        <end position="124"/>
    </location>
</feature>
<gene>
    <name evidence="9" type="ORF">QJT81_15235</name>
</gene>
<organism evidence="9">
    <name type="scientific">Candidatus Thiothrix putei</name>
    <dbReference type="NCBI Taxonomy" id="3080811"/>
    <lineage>
        <taxon>Bacteria</taxon>
        <taxon>Pseudomonadati</taxon>
        <taxon>Pseudomonadota</taxon>
        <taxon>Gammaproteobacteria</taxon>
        <taxon>Thiotrichales</taxon>
        <taxon>Thiotrichaceae</taxon>
        <taxon>Thiothrix</taxon>
    </lineage>
</organism>
<dbReference type="PANTHER" id="PTHR34187">
    <property type="entry name" value="FGR18P"/>
    <property type="match status" value="1"/>
</dbReference>
<dbReference type="Proteomes" id="UP001301326">
    <property type="component" value="Chromosome"/>
</dbReference>
<evidence type="ECO:0000256" key="4">
    <source>
        <dbReference type="ARBA" id="ARBA00022989"/>
    </source>
</evidence>
<feature type="compositionally biased region" description="Basic and acidic residues" evidence="6">
    <location>
        <begin position="164"/>
        <end position="178"/>
    </location>
</feature>
<keyword evidence="5 7" id="KW-0472">Membrane</keyword>
<evidence type="ECO:0000256" key="2">
    <source>
        <dbReference type="ARBA" id="ARBA00022475"/>
    </source>
</evidence>
<keyword evidence="4 7" id="KW-1133">Transmembrane helix</keyword>
<dbReference type="Pfam" id="PF02656">
    <property type="entry name" value="DUF202"/>
    <property type="match status" value="1"/>
</dbReference>
<keyword evidence="2" id="KW-1003">Cell membrane</keyword>
<evidence type="ECO:0000256" key="7">
    <source>
        <dbReference type="SAM" id="Phobius"/>
    </source>
</evidence>
<dbReference type="InterPro" id="IPR003807">
    <property type="entry name" value="DUF202"/>
</dbReference>
<feature type="region of interest" description="Disordered" evidence="6">
    <location>
        <begin position="130"/>
        <end position="178"/>
    </location>
</feature>
<evidence type="ECO:0000256" key="6">
    <source>
        <dbReference type="SAM" id="MobiDB-lite"/>
    </source>
</evidence>
<evidence type="ECO:0000313" key="9">
    <source>
        <dbReference type="EMBL" id="WGZ93162.1"/>
    </source>
</evidence>
<feature type="transmembrane region" description="Helical" evidence="7">
    <location>
        <begin position="21"/>
        <end position="41"/>
    </location>
</feature>
<protein>
    <submittedName>
        <fullName evidence="9">DUF202 domain-containing protein</fullName>
    </submittedName>
</protein>
<evidence type="ECO:0000259" key="8">
    <source>
        <dbReference type="Pfam" id="PF02656"/>
    </source>
</evidence>
<evidence type="ECO:0000256" key="5">
    <source>
        <dbReference type="ARBA" id="ARBA00023136"/>
    </source>
</evidence>
<dbReference type="InterPro" id="IPR052053">
    <property type="entry name" value="IM_YidH-like"/>
</dbReference>
<name>A0AA95H978_9GAMM</name>
<proteinExistence type="predicted"/>
<dbReference type="PANTHER" id="PTHR34187:SF2">
    <property type="entry name" value="DUF202 DOMAIN-CONTAINING PROTEIN"/>
    <property type="match status" value="1"/>
</dbReference>
<dbReference type="KEGG" id="tput:QJT81_15235"/>
<comment type="subcellular location">
    <subcellularLocation>
        <location evidence="1">Cell membrane</location>
        <topology evidence="1">Multi-pass membrane protein</topology>
    </subcellularLocation>
</comment>
<evidence type="ECO:0000256" key="3">
    <source>
        <dbReference type="ARBA" id="ARBA00022692"/>
    </source>
</evidence>
<feature type="compositionally biased region" description="Low complexity" evidence="6">
    <location>
        <begin position="131"/>
        <end position="140"/>
    </location>
</feature>
<feature type="transmembrane region" description="Helical" evidence="7">
    <location>
        <begin position="61"/>
        <end position="81"/>
    </location>
</feature>
<dbReference type="AlphaFoldDB" id="A0AA95H978"/>
<reference evidence="9" key="2">
    <citation type="submission" date="2023-04" db="EMBL/GenBank/DDBJ databases">
        <authorList>
            <person name="Beletskiy A.V."/>
            <person name="Mardanov A.V."/>
            <person name="Ravin N.V."/>
        </authorList>
    </citation>
    <scope>NUCLEOTIDE SEQUENCE</scope>
    <source>
        <strain evidence="9">GKL-02</strain>
    </source>
</reference>